<accession>A0A1M5BPS2</accession>
<proteinExistence type="inferred from homology"/>
<comment type="function">
    <text evidence="6">A probable RNA chaperone. Forms a complex with KhpA which binds to cellular RNA and controls its expression. Plays a role in peptidoglycan (PG) homeostasis and cell length regulation.</text>
</comment>
<dbReference type="InterPro" id="IPR038008">
    <property type="entry name" value="Jag_KH"/>
</dbReference>
<dbReference type="EMBL" id="FQUY01000024">
    <property type="protein sequence ID" value="SHF44415.1"/>
    <property type="molecule type" value="Genomic_DNA"/>
</dbReference>
<evidence type="ECO:0000313" key="8">
    <source>
        <dbReference type="EMBL" id="SHF44415.1"/>
    </source>
</evidence>
<feature type="domain" description="R3H" evidence="7">
    <location>
        <begin position="140"/>
        <end position="206"/>
    </location>
</feature>
<dbReference type="RefSeq" id="WP_073239868.1">
    <property type="nucleotide sequence ID" value="NZ_FQUY01000024.1"/>
</dbReference>
<name>A0A1M5BPS2_9FIRM</name>
<comment type="domain">
    <text evidence="6">Has an N-terminal Jag-N domain and 2 RNA-binding domains (KH and R3H).</text>
</comment>
<dbReference type="STRING" id="1121429.SAMN02745133_02665"/>
<dbReference type="AlphaFoldDB" id="A0A1M5BPS2"/>
<dbReference type="OrthoDB" id="9794483at2"/>
<comment type="subunit">
    <text evidence="6">Forms a complex with KhpA.</text>
</comment>
<evidence type="ECO:0000256" key="5">
    <source>
        <dbReference type="ARBA" id="ARBA00023316"/>
    </source>
</evidence>
<comment type="similarity">
    <text evidence="6">Belongs to the KhpB RNA-binding protein family.</text>
</comment>
<dbReference type="InterPro" id="IPR015946">
    <property type="entry name" value="KH_dom-like_a/b"/>
</dbReference>
<gene>
    <name evidence="6" type="primary">khpB</name>
    <name evidence="6" type="synonym">eloR</name>
    <name evidence="8" type="ORF">SAMN02745133_02665</name>
</gene>
<dbReference type="Gene3D" id="3.30.1370.50">
    <property type="entry name" value="R3H-like domain"/>
    <property type="match status" value="1"/>
</dbReference>
<dbReference type="PROSITE" id="PS51061">
    <property type="entry name" value="R3H"/>
    <property type="match status" value="1"/>
</dbReference>
<dbReference type="SUPFAM" id="SSF82708">
    <property type="entry name" value="R3H domain"/>
    <property type="match status" value="1"/>
</dbReference>
<reference evidence="9" key="1">
    <citation type="submission" date="2016-11" db="EMBL/GenBank/DDBJ databases">
        <authorList>
            <person name="Varghese N."/>
            <person name="Submissions S."/>
        </authorList>
    </citation>
    <scope>NUCLEOTIDE SEQUENCE [LARGE SCALE GENOMIC DNA]</scope>
    <source>
        <strain evidence="9">DSM 12395</strain>
    </source>
</reference>
<evidence type="ECO:0000256" key="4">
    <source>
        <dbReference type="ARBA" id="ARBA00023186"/>
    </source>
</evidence>
<dbReference type="GO" id="GO:0003723">
    <property type="term" value="F:RNA binding"/>
    <property type="evidence" value="ECO:0007669"/>
    <property type="project" value="UniProtKB-UniRule"/>
</dbReference>
<dbReference type="CDD" id="cd02414">
    <property type="entry name" value="KH-II_Jag"/>
    <property type="match status" value="1"/>
</dbReference>
<dbReference type="Gene3D" id="3.30.30.80">
    <property type="entry name" value="probable RNA-binding protein from clostridium symbiosum atcc 14940"/>
    <property type="match status" value="1"/>
</dbReference>
<dbReference type="GO" id="GO:0005737">
    <property type="term" value="C:cytoplasm"/>
    <property type="evidence" value="ECO:0007669"/>
    <property type="project" value="UniProtKB-SubCell"/>
</dbReference>
<dbReference type="Proteomes" id="UP000184148">
    <property type="component" value="Unassembled WGS sequence"/>
</dbReference>
<evidence type="ECO:0000313" key="9">
    <source>
        <dbReference type="Proteomes" id="UP000184148"/>
    </source>
</evidence>
<keyword evidence="2 6" id="KW-0694">RNA-binding</keyword>
<keyword evidence="3 6" id="KW-0133">Cell shape</keyword>
<keyword evidence="1 6" id="KW-0963">Cytoplasm</keyword>
<evidence type="ECO:0000256" key="2">
    <source>
        <dbReference type="ARBA" id="ARBA00022884"/>
    </source>
</evidence>
<evidence type="ECO:0000259" key="7">
    <source>
        <dbReference type="PROSITE" id="PS51061"/>
    </source>
</evidence>
<evidence type="ECO:0000256" key="3">
    <source>
        <dbReference type="ARBA" id="ARBA00022960"/>
    </source>
</evidence>
<dbReference type="PANTHER" id="PTHR35800">
    <property type="entry name" value="PROTEIN JAG"/>
    <property type="match status" value="1"/>
</dbReference>
<keyword evidence="4 6" id="KW-0143">Chaperone</keyword>
<dbReference type="HAMAP" id="MF_00867">
    <property type="entry name" value="KhpB"/>
    <property type="match status" value="1"/>
</dbReference>
<evidence type="ECO:0000256" key="1">
    <source>
        <dbReference type="ARBA" id="ARBA00022490"/>
    </source>
</evidence>
<dbReference type="InterPro" id="IPR038247">
    <property type="entry name" value="Jag_N_dom_sf"/>
</dbReference>
<feature type="region of interest" description="Jag_N domain" evidence="6">
    <location>
        <begin position="5"/>
        <end position="55"/>
    </location>
</feature>
<dbReference type="Pfam" id="PF01424">
    <property type="entry name" value="R3H"/>
    <property type="match status" value="1"/>
</dbReference>
<dbReference type="SMART" id="SM00393">
    <property type="entry name" value="R3H"/>
    <property type="match status" value="1"/>
</dbReference>
<dbReference type="InterPro" id="IPR039247">
    <property type="entry name" value="KhpB"/>
</dbReference>
<dbReference type="InterPro" id="IPR036867">
    <property type="entry name" value="R3H_dom_sf"/>
</dbReference>
<dbReference type="InterPro" id="IPR034079">
    <property type="entry name" value="R3H_KhpB"/>
</dbReference>
<dbReference type="PROSITE" id="PS50084">
    <property type="entry name" value="KH_TYPE_1"/>
    <property type="match status" value="1"/>
</dbReference>
<dbReference type="NCBIfam" id="NF041568">
    <property type="entry name" value="Jag_EloR"/>
    <property type="match status" value="1"/>
</dbReference>
<sequence length="206" mass="23530">MKVVEKVGKTIDEAIELGLQEFGVLRDEVMIEVLEEPSKGLFGLIGSRPARVKLTLKDNPVRRTDNLLKSIFQAMEIPVDMEIQEKDQVLQVSLQGPDLGVLIGRRGETLDALQYLVNLAINKNQEQKRKVILDVEGYRQRRVETLQKLAMRLADKAKQRGRSVVLEPMNSQERRIIHTALQGRDDIYTFSEGEEPFRKIIISPKK</sequence>
<dbReference type="GO" id="GO:0071555">
    <property type="term" value="P:cell wall organization"/>
    <property type="evidence" value="ECO:0007669"/>
    <property type="project" value="UniProtKB-KW"/>
</dbReference>
<protein>
    <recommendedName>
        <fullName evidence="6">RNA-binding protein KhpB</fullName>
    </recommendedName>
    <alternativeName>
        <fullName evidence="6">RNA-binding protein EloR</fullName>
    </alternativeName>
</protein>
<dbReference type="SMART" id="SM01245">
    <property type="entry name" value="Jag_N"/>
    <property type="match status" value="1"/>
</dbReference>
<dbReference type="Gene3D" id="3.30.300.20">
    <property type="match status" value="1"/>
</dbReference>
<dbReference type="GO" id="GO:0009252">
    <property type="term" value="P:peptidoglycan biosynthetic process"/>
    <property type="evidence" value="ECO:0007669"/>
    <property type="project" value="UniProtKB-UniRule"/>
</dbReference>
<dbReference type="Pfam" id="PF13083">
    <property type="entry name" value="KH_KhpA-B"/>
    <property type="match status" value="1"/>
</dbReference>
<keyword evidence="5 6" id="KW-0961">Cell wall biogenesis/degradation</keyword>
<dbReference type="CDD" id="cd02644">
    <property type="entry name" value="R3H_jag"/>
    <property type="match status" value="1"/>
</dbReference>
<dbReference type="InterPro" id="IPR032782">
    <property type="entry name" value="KhpB_N"/>
</dbReference>
<dbReference type="Pfam" id="PF14804">
    <property type="entry name" value="Jag_N"/>
    <property type="match status" value="1"/>
</dbReference>
<dbReference type="PANTHER" id="PTHR35800:SF1">
    <property type="entry name" value="RNA-BINDING PROTEIN KHPB"/>
    <property type="match status" value="1"/>
</dbReference>
<evidence type="ECO:0000256" key="6">
    <source>
        <dbReference type="HAMAP-Rule" id="MF_00867"/>
    </source>
</evidence>
<dbReference type="GO" id="GO:0008360">
    <property type="term" value="P:regulation of cell shape"/>
    <property type="evidence" value="ECO:0007669"/>
    <property type="project" value="UniProtKB-KW"/>
</dbReference>
<dbReference type="InterPro" id="IPR001374">
    <property type="entry name" value="R3H_dom"/>
</dbReference>
<organism evidence="8 9">
    <name type="scientific">Desulforamulus putei DSM 12395</name>
    <dbReference type="NCBI Taxonomy" id="1121429"/>
    <lineage>
        <taxon>Bacteria</taxon>
        <taxon>Bacillati</taxon>
        <taxon>Bacillota</taxon>
        <taxon>Clostridia</taxon>
        <taxon>Eubacteriales</taxon>
        <taxon>Peptococcaceae</taxon>
        <taxon>Desulforamulus</taxon>
    </lineage>
</organism>
<comment type="subcellular location">
    <subcellularLocation>
        <location evidence="6">Cytoplasm</location>
    </subcellularLocation>
</comment>
<keyword evidence="9" id="KW-1185">Reference proteome</keyword>